<evidence type="ECO:0000259" key="6">
    <source>
        <dbReference type="SMART" id="SM00849"/>
    </source>
</evidence>
<dbReference type="Gene3D" id="3.60.15.10">
    <property type="entry name" value="Ribonuclease Z/Hydroxyacylglutathione hydrolase-like"/>
    <property type="match status" value="1"/>
</dbReference>
<dbReference type="Pfam" id="PF00753">
    <property type="entry name" value="Lactamase_B"/>
    <property type="match status" value="1"/>
</dbReference>
<evidence type="ECO:0000256" key="3">
    <source>
        <dbReference type="ARBA" id="ARBA00022801"/>
    </source>
</evidence>
<reference evidence="7" key="1">
    <citation type="submission" date="2018-06" db="EMBL/GenBank/DDBJ databases">
        <authorList>
            <person name="Zhirakovskaya E."/>
        </authorList>
    </citation>
    <scope>NUCLEOTIDE SEQUENCE</scope>
</reference>
<accession>A0A3B0QYB0</accession>
<evidence type="ECO:0000256" key="5">
    <source>
        <dbReference type="SAM" id="MobiDB-lite"/>
    </source>
</evidence>
<evidence type="ECO:0000256" key="1">
    <source>
        <dbReference type="ARBA" id="ARBA00001947"/>
    </source>
</evidence>
<dbReference type="SMART" id="SM00849">
    <property type="entry name" value="Lactamase_B"/>
    <property type="match status" value="1"/>
</dbReference>
<proteinExistence type="predicted"/>
<evidence type="ECO:0000256" key="4">
    <source>
        <dbReference type="ARBA" id="ARBA00022833"/>
    </source>
</evidence>
<gene>
    <name evidence="7" type="ORF">MNBD_DELTA01-1105</name>
</gene>
<feature type="region of interest" description="Disordered" evidence="5">
    <location>
        <begin position="203"/>
        <end position="224"/>
    </location>
</feature>
<protein>
    <submittedName>
        <fullName evidence="7">MBL-fold metallo-hydrolase superfamily</fullName>
    </submittedName>
</protein>
<dbReference type="InterPro" id="IPR036866">
    <property type="entry name" value="RibonucZ/Hydroxyglut_hydro"/>
</dbReference>
<keyword evidence="4" id="KW-0862">Zinc</keyword>
<comment type="cofactor">
    <cofactor evidence="1">
        <name>Zn(2+)</name>
        <dbReference type="ChEBI" id="CHEBI:29105"/>
    </cofactor>
</comment>
<dbReference type="PANTHER" id="PTHR46233">
    <property type="entry name" value="HYDROXYACYLGLUTATHIONE HYDROLASE GLOC"/>
    <property type="match status" value="1"/>
</dbReference>
<feature type="domain" description="Metallo-beta-lactamase" evidence="6">
    <location>
        <begin position="25"/>
        <end position="204"/>
    </location>
</feature>
<name>A0A3B0QYB0_9ZZZZ</name>
<dbReference type="SUPFAM" id="SSF56281">
    <property type="entry name" value="Metallo-hydrolase/oxidoreductase"/>
    <property type="match status" value="1"/>
</dbReference>
<evidence type="ECO:0000313" key="7">
    <source>
        <dbReference type="EMBL" id="VAV84477.1"/>
    </source>
</evidence>
<dbReference type="GO" id="GO:0046872">
    <property type="term" value="F:metal ion binding"/>
    <property type="evidence" value="ECO:0007669"/>
    <property type="project" value="UniProtKB-KW"/>
</dbReference>
<dbReference type="GO" id="GO:0016787">
    <property type="term" value="F:hydrolase activity"/>
    <property type="evidence" value="ECO:0007669"/>
    <property type="project" value="UniProtKB-KW"/>
</dbReference>
<evidence type="ECO:0000256" key="2">
    <source>
        <dbReference type="ARBA" id="ARBA00022723"/>
    </source>
</evidence>
<dbReference type="InterPro" id="IPR051453">
    <property type="entry name" value="MBL_Glyoxalase_II"/>
</dbReference>
<organism evidence="7">
    <name type="scientific">hydrothermal vent metagenome</name>
    <dbReference type="NCBI Taxonomy" id="652676"/>
    <lineage>
        <taxon>unclassified sequences</taxon>
        <taxon>metagenomes</taxon>
        <taxon>ecological metagenomes</taxon>
    </lineage>
</organism>
<dbReference type="PANTHER" id="PTHR46233:SF3">
    <property type="entry name" value="HYDROXYACYLGLUTATHIONE HYDROLASE GLOC"/>
    <property type="match status" value="1"/>
</dbReference>
<dbReference type="AlphaFoldDB" id="A0A3B0QYB0"/>
<keyword evidence="2" id="KW-0479">Metal-binding</keyword>
<keyword evidence="3 7" id="KW-0378">Hydrolase</keyword>
<sequence length="224" mass="24009">MDEFAKDRFVFDGFEMIKVVVGMLAVNCYIVWDKETRDAVVIDPGGDPADVIDAVEADKLQVKYVINTHGHFDHVGADGDVIKAFGAELAIHSADAPMLENAAAYSIAFGAAAKNQPPPDITIKHGSVIRFGGVEINVLASPGHTPGGVLLSINDGKAVITGDSIFAGSIGRTDLPGGSYEDLMTSLRDRILPMNDDTRLFPGHGPDTTVREEKDTNPYLQEML</sequence>
<dbReference type="EMBL" id="UOEA01000067">
    <property type="protein sequence ID" value="VAV84477.1"/>
    <property type="molecule type" value="Genomic_DNA"/>
</dbReference>
<dbReference type="InterPro" id="IPR001279">
    <property type="entry name" value="Metallo-B-lactamas"/>
</dbReference>